<reference evidence="4 5" key="1">
    <citation type="submission" date="2019-11" db="EMBL/GenBank/DDBJ databases">
        <title>Complete genome sequence of Corynebacterium kalinowskii 1959, a novel Corynebacterium species isolated from soil of a small paddock in Vilsendorf, Germany.</title>
        <authorList>
            <person name="Schaffert L."/>
            <person name="Ruwe M."/>
            <person name="Milse J."/>
            <person name="Hanuschka K."/>
            <person name="Ortseifen V."/>
            <person name="Droste J."/>
            <person name="Brandt D."/>
            <person name="Schlueter L."/>
            <person name="Kutter Y."/>
            <person name="Vinke S."/>
            <person name="Viehoefer P."/>
            <person name="Jacob L."/>
            <person name="Luebke N.-C."/>
            <person name="Schulte-Berndt E."/>
            <person name="Hain C."/>
            <person name="Linder M."/>
            <person name="Schmidt P."/>
            <person name="Wollenschlaeger L."/>
            <person name="Luttermann T."/>
            <person name="Thieme E."/>
            <person name="Hassa J."/>
            <person name="Haak M."/>
            <person name="Wittchen M."/>
            <person name="Mentz A."/>
            <person name="Persicke M."/>
            <person name="Busche T."/>
            <person name="Ruckert C."/>
        </authorList>
    </citation>
    <scope>NUCLEOTIDE SEQUENCE [LARGE SCALE GENOMIC DNA]</scope>
    <source>
        <strain evidence="4 5">2039</strain>
    </source>
</reference>
<evidence type="ECO:0000256" key="2">
    <source>
        <dbReference type="ARBA" id="ARBA00022737"/>
    </source>
</evidence>
<accession>A0A6B8W4C1</accession>
<dbReference type="InterPro" id="IPR036873">
    <property type="entry name" value="Rhodanese-like_dom_sf"/>
</dbReference>
<dbReference type="PROSITE" id="PS50206">
    <property type="entry name" value="RHODANESE_3"/>
    <property type="match status" value="2"/>
</dbReference>
<evidence type="ECO:0000313" key="5">
    <source>
        <dbReference type="Proteomes" id="UP000424462"/>
    </source>
</evidence>
<organism evidence="4 5">
    <name type="scientific">Corynebacterium occultum</name>
    <dbReference type="NCBI Taxonomy" id="2675219"/>
    <lineage>
        <taxon>Bacteria</taxon>
        <taxon>Bacillati</taxon>
        <taxon>Actinomycetota</taxon>
        <taxon>Actinomycetes</taxon>
        <taxon>Mycobacteriales</taxon>
        <taxon>Corynebacteriaceae</taxon>
        <taxon>Corynebacterium</taxon>
    </lineage>
</organism>
<gene>
    <name evidence="4" type="ORF">COCCU_12470</name>
</gene>
<name>A0A6B8W4C1_9CORY</name>
<dbReference type="EC" id="2.8.1.1" evidence="4"/>
<dbReference type="CDD" id="cd01448">
    <property type="entry name" value="TST_Repeat_1"/>
    <property type="match status" value="1"/>
</dbReference>
<dbReference type="CDD" id="cd01449">
    <property type="entry name" value="TST_Repeat_2"/>
    <property type="match status" value="1"/>
</dbReference>
<dbReference type="RefSeq" id="WP_156231910.1">
    <property type="nucleotide sequence ID" value="NZ_CP046455.1"/>
</dbReference>
<keyword evidence="1 4" id="KW-0808">Transferase</keyword>
<proteinExistence type="predicted"/>
<sequence>MSILTTPAQLRESIYHADNQIVLASYWVPHQKPGLSGYNSAGLAAFNSEHIPTSLFCDPSSALAAVPGSGSGRNPMPSLDSLSRWFQAWGLRENRSVLVYDHGKGLFAARAWWMLRWAGVQDVRILDGGLAAWDKAGYPVLAGPGNIQSSANITPQPGNLPLATMDDVRDFRGVLVDAREPNRYHGRKEIFDLKAGHIPGAINIPSRDLVNEDHTYKTPEQIRERFAREGLSGEEEMIVYSGSGNHSSQALVAMHLAGMSGAAHYVGGWSQWSANPANPIAYPVNQPL</sequence>
<dbReference type="InterPro" id="IPR001763">
    <property type="entry name" value="Rhodanese-like_dom"/>
</dbReference>
<dbReference type="Gene3D" id="3.40.250.10">
    <property type="entry name" value="Rhodanese-like domain"/>
    <property type="match status" value="2"/>
</dbReference>
<dbReference type="SMART" id="SM00450">
    <property type="entry name" value="RHOD"/>
    <property type="match status" value="2"/>
</dbReference>
<dbReference type="SUPFAM" id="SSF52821">
    <property type="entry name" value="Rhodanese/Cell cycle control phosphatase"/>
    <property type="match status" value="2"/>
</dbReference>
<dbReference type="InterPro" id="IPR045078">
    <property type="entry name" value="TST/MPST-like"/>
</dbReference>
<evidence type="ECO:0000259" key="3">
    <source>
        <dbReference type="PROSITE" id="PS50206"/>
    </source>
</evidence>
<dbReference type="PANTHER" id="PTHR11364">
    <property type="entry name" value="THIOSULFATE SULFERTANSFERASE"/>
    <property type="match status" value="1"/>
</dbReference>
<keyword evidence="2" id="KW-0677">Repeat</keyword>
<dbReference type="AlphaFoldDB" id="A0A6B8W4C1"/>
<protein>
    <submittedName>
        <fullName evidence="4">Thiosulfate sulfurtransferase</fullName>
        <ecNumber evidence="4">2.8.1.1</ecNumber>
    </submittedName>
</protein>
<dbReference type="EMBL" id="CP046455">
    <property type="protein sequence ID" value="QGU08394.1"/>
    <property type="molecule type" value="Genomic_DNA"/>
</dbReference>
<dbReference type="Proteomes" id="UP000424462">
    <property type="component" value="Chromosome"/>
</dbReference>
<dbReference type="KEGG" id="cok:COCCU_12470"/>
<dbReference type="Pfam" id="PF00581">
    <property type="entry name" value="Rhodanese"/>
    <property type="match status" value="2"/>
</dbReference>
<dbReference type="PANTHER" id="PTHR11364:SF27">
    <property type="entry name" value="SULFURTRANSFERASE"/>
    <property type="match status" value="1"/>
</dbReference>
<feature type="domain" description="Rhodanese" evidence="3">
    <location>
        <begin position="169"/>
        <end position="281"/>
    </location>
</feature>
<keyword evidence="5" id="KW-1185">Reference proteome</keyword>
<dbReference type="GO" id="GO:0004792">
    <property type="term" value="F:thiosulfate-cyanide sulfurtransferase activity"/>
    <property type="evidence" value="ECO:0007669"/>
    <property type="project" value="UniProtKB-EC"/>
</dbReference>
<evidence type="ECO:0000256" key="1">
    <source>
        <dbReference type="ARBA" id="ARBA00022679"/>
    </source>
</evidence>
<feature type="domain" description="Rhodanese" evidence="3">
    <location>
        <begin position="47"/>
        <end position="142"/>
    </location>
</feature>
<evidence type="ECO:0000313" key="4">
    <source>
        <dbReference type="EMBL" id="QGU08394.1"/>
    </source>
</evidence>